<dbReference type="RefSeq" id="WP_230610397.1">
    <property type="nucleotide sequence ID" value="NZ_JAJNAG010000036.1"/>
</dbReference>
<dbReference type="Proteomes" id="UP001139171">
    <property type="component" value="Unassembled WGS sequence"/>
</dbReference>
<dbReference type="AlphaFoldDB" id="A0A9X1N094"/>
<keyword evidence="1" id="KW-0812">Transmembrane</keyword>
<name>A0A9X1N094_9GAMM</name>
<evidence type="ECO:0000259" key="2">
    <source>
        <dbReference type="Pfam" id="PF21742"/>
    </source>
</evidence>
<comment type="caution">
    <text evidence="3">The sequence shown here is derived from an EMBL/GenBank/DDBJ whole genome shotgun (WGS) entry which is preliminary data.</text>
</comment>
<proteinExistence type="predicted"/>
<reference evidence="3" key="1">
    <citation type="submission" date="2021-11" db="EMBL/GenBank/DDBJ databases">
        <title>Jinshanibacter sp. isolated from one year old Eriocheir sinensis.</title>
        <authorList>
            <person name="Li J.-Y."/>
            <person name="He W."/>
            <person name="Gao T.-H."/>
        </authorList>
    </citation>
    <scope>NUCLEOTIDE SEQUENCE</scope>
    <source>
        <strain evidence="3">LJY008</strain>
    </source>
</reference>
<evidence type="ECO:0000256" key="1">
    <source>
        <dbReference type="SAM" id="Phobius"/>
    </source>
</evidence>
<organism evidence="3 4">
    <name type="scientific">Limnobaculum eriocheiris</name>
    <dbReference type="NCBI Taxonomy" id="2897391"/>
    <lineage>
        <taxon>Bacteria</taxon>
        <taxon>Pseudomonadati</taxon>
        <taxon>Pseudomonadota</taxon>
        <taxon>Gammaproteobacteria</taxon>
        <taxon>Enterobacterales</taxon>
        <taxon>Budviciaceae</taxon>
        <taxon>Limnobaculum</taxon>
    </lineage>
</organism>
<gene>
    <name evidence="3" type="ORF">LPW36_13380</name>
</gene>
<keyword evidence="1" id="KW-0472">Membrane</keyword>
<dbReference type="Pfam" id="PF21742">
    <property type="entry name" value="DUF6868"/>
    <property type="match status" value="1"/>
</dbReference>
<keyword evidence="4" id="KW-1185">Reference proteome</keyword>
<feature type="transmembrane region" description="Helical" evidence="1">
    <location>
        <begin position="6"/>
        <end position="28"/>
    </location>
</feature>
<accession>A0A9X1N094</accession>
<evidence type="ECO:0000313" key="4">
    <source>
        <dbReference type="Proteomes" id="UP001139171"/>
    </source>
</evidence>
<feature type="domain" description="DUF6868" evidence="2">
    <location>
        <begin position="1"/>
        <end position="59"/>
    </location>
</feature>
<keyword evidence="1" id="KW-1133">Transmembrane helix</keyword>
<protein>
    <recommendedName>
        <fullName evidence="2">DUF6868 domain-containing protein</fullName>
    </recommendedName>
</protein>
<dbReference type="InterPro" id="IPR049220">
    <property type="entry name" value="DUF6868"/>
</dbReference>
<evidence type="ECO:0000313" key="3">
    <source>
        <dbReference type="EMBL" id="MCD1126972.1"/>
    </source>
</evidence>
<sequence>MDFYLLKNVLLYCTVINYAVLLIWFMAIRLEKTSIYHLHRRWFQLTDDRFDAIHYSGMASIDWYNDGNPTVS</sequence>
<dbReference type="EMBL" id="JAJNAG010000036">
    <property type="protein sequence ID" value="MCD1126972.1"/>
    <property type="molecule type" value="Genomic_DNA"/>
</dbReference>